<dbReference type="AlphaFoldDB" id="A0A3D9SYR4"/>
<feature type="region of interest" description="Disordered" evidence="1">
    <location>
        <begin position="244"/>
        <end position="290"/>
    </location>
</feature>
<evidence type="ECO:0000313" key="3">
    <source>
        <dbReference type="EMBL" id="REF01090.1"/>
    </source>
</evidence>
<reference evidence="3 4" key="1">
    <citation type="submission" date="2018-08" db="EMBL/GenBank/DDBJ databases">
        <title>Sequencing the genomes of 1000 actinobacteria strains.</title>
        <authorList>
            <person name="Klenk H.-P."/>
        </authorList>
    </citation>
    <scope>NUCLEOTIDE SEQUENCE [LARGE SCALE GENOMIC DNA]</scope>
    <source>
        <strain evidence="3 4">DSM 43927</strain>
    </source>
</reference>
<evidence type="ECO:0000256" key="1">
    <source>
        <dbReference type="SAM" id="MobiDB-lite"/>
    </source>
</evidence>
<feature type="transmembrane region" description="Helical" evidence="2">
    <location>
        <begin position="126"/>
        <end position="146"/>
    </location>
</feature>
<feature type="transmembrane region" description="Helical" evidence="2">
    <location>
        <begin position="206"/>
        <end position="228"/>
    </location>
</feature>
<dbReference type="EMBL" id="QTTT01000001">
    <property type="protein sequence ID" value="REF01090.1"/>
    <property type="molecule type" value="Genomic_DNA"/>
</dbReference>
<keyword evidence="2" id="KW-0812">Transmembrane</keyword>
<dbReference type="Pfam" id="PF19700">
    <property type="entry name" value="DUF6198"/>
    <property type="match status" value="1"/>
</dbReference>
<gene>
    <name evidence="3" type="ORF">DFJ69_6689</name>
</gene>
<protein>
    <submittedName>
        <fullName evidence="3">Putative membrane protein YczE</fullName>
    </submittedName>
</protein>
<dbReference type="PANTHER" id="PTHR40078">
    <property type="entry name" value="INTEGRAL MEMBRANE PROTEIN-RELATED"/>
    <property type="match status" value="1"/>
</dbReference>
<evidence type="ECO:0000313" key="4">
    <source>
        <dbReference type="Proteomes" id="UP000256661"/>
    </source>
</evidence>
<keyword evidence="4" id="KW-1185">Reference proteome</keyword>
<dbReference type="Proteomes" id="UP000256661">
    <property type="component" value="Unassembled WGS sequence"/>
</dbReference>
<sequence>MTWIMLALLVALALLGPRFGADSRDGLDRTPGHFWLPRRSGGRRRDPAARRRAALSARRLVQLYVGLALYGLGVALQVASGLGNDPWDVLHQGLSLRFGLSLGAWIIIAGALVMLLWIPLRQRPGLGTISNVIFVGLFADLFLALLPAPDATAARWAYLIGAILIGGFATGCYIGAGFGPGPRDGLMTGLAARGHSVRVVRTGIEATVVVAGWLLGGTVGVGTLLYAVTIGPLAHVFIPALRIGPPDEDGPRPERGVSAGRRRAGDPPAPSAASRRGTPATACVPDGPRA</sequence>
<feature type="transmembrane region" description="Helical" evidence="2">
    <location>
        <begin position="94"/>
        <end position="120"/>
    </location>
</feature>
<organism evidence="3 4">
    <name type="scientific">Thermomonospora umbrina</name>
    <dbReference type="NCBI Taxonomy" id="111806"/>
    <lineage>
        <taxon>Bacteria</taxon>
        <taxon>Bacillati</taxon>
        <taxon>Actinomycetota</taxon>
        <taxon>Actinomycetes</taxon>
        <taxon>Streptosporangiales</taxon>
        <taxon>Thermomonosporaceae</taxon>
        <taxon>Thermomonospora</taxon>
    </lineage>
</organism>
<keyword evidence="2" id="KW-1133">Transmembrane helix</keyword>
<feature type="transmembrane region" description="Helical" evidence="2">
    <location>
        <begin position="158"/>
        <end position="178"/>
    </location>
</feature>
<dbReference type="InterPro" id="IPR038750">
    <property type="entry name" value="YczE/YyaS-like"/>
</dbReference>
<feature type="transmembrane region" description="Helical" evidence="2">
    <location>
        <begin position="61"/>
        <end position="82"/>
    </location>
</feature>
<dbReference type="RefSeq" id="WP_425453408.1">
    <property type="nucleotide sequence ID" value="NZ_QTTT01000001.1"/>
</dbReference>
<evidence type="ECO:0000256" key="2">
    <source>
        <dbReference type="SAM" id="Phobius"/>
    </source>
</evidence>
<accession>A0A3D9SYR4</accession>
<proteinExistence type="predicted"/>
<dbReference type="PANTHER" id="PTHR40078:SF1">
    <property type="entry name" value="INTEGRAL MEMBRANE PROTEIN"/>
    <property type="match status" value="1"/>
</dbReference>
<keyword evidence="2" id="KW-0472">Membrane</keyword>
<name>A0A3D9SYR4_9ACTN</name>
<comment type="caution">
    <text evidence="3">The sequence shown here is derived from an EMBL/GenBank/DDBJ whole genome shotgun (WGS) entry which is preliminary data.</text>
</comment>